<gene>
    <name evidence="1" type="ORF">LX64_02631</name>
</gene>
<dbReference type="AlphaFoldDB" id="A0A327QQ50"/>
<proteinExistence type="predicted"/>
<accession>A0A327QQ50</accession>
<keyword evidence="2" id="KW-1185">Reference proteome</keyword>
<evidence type="ECO:0000313" key="1">
    <source>
        <dbReference type="EMBL" id="RAJ05473.1"/>
    </source>
</evidence>
<organism evidence="1 2">
    <name type="scientific">Chitinophaga skermanii</name>
    <dbReference type="NCBI Taxonomy" id="331697"/>
    <lineage>
        <taxon>Bacteria</taxon>
        <taxon>Pseudomonadati</taxon>
        <taxon>Bacteroidota</taxon>
        <taxon>Chitinophagia</taxon>
        <taxon>Chitinophagales</taxon>
        <taxon>Chitinophagaceae</taxon>
        <taxon>Chitinophaga</taxon>
    </lineage>
</organism>
<name>A0A327QQ50_9BACT</name>
<dbReference type="Proteomes" id="UP000249547">
    <property type="component" value="Unassembled WGS sequence"/>
</dbReference>
<comment type="caution">
    <text evidence="1">The sequence shown here is derived from an EMBL/GenBank/DDBJ whole genome shotgun (WGS) entry which is preliminary data.</text>
</comment>
<evidence type="ECO:0000313" key="2">
    <source>
        <dbReference type="Proteomes" id="UP000249547"/>
    </source>
</evidence>
<dbReference type="EMBL" id="QLLL01000004">
    <property type="protein sequence ID" value="RAJ05473.1"/>
    <property type="molecule type" value="Genomic_DNA"/>
</dbReference>
<reference evidence="1 2" key="1">
    <citation type="submission" date="2018-06" db="EMBL/GenBank/DDBJ databases">
        <title>Genomic Encyclopedia of Archaeal and Bacterial Type Strains, Phase II (KMG-II): from individual species to whole genera.</title>
        <authorList>
            <person name="Goeker M."/>
        </authorList>
    </citation>
    <scope>NUCLEOTIDE SEQUENCE [LARGE SCALE GENOMIC DNA]</scope>
    <source>
        <strain evidence="1 2">DSM 23857</strain>
    </source>
</reference>
<sequence>MSLFDYPRINFQGTAFINVGTGNNDDYSGSQLIDFPSTPLLRLSDTNTVEVDESISPVKNTYDAFYNWAITPQPVQDAPSQQSMAGKSSDYNNVPNFKAAANTDTPVRLAVPGEWNYWGNMTMTFSDVKVTGVVTGFNKSTGKVTYDTQSELLNKIVTFTKGKPGAVSSALLCDSDPEGVPATQIFSDYFALYDMGDDDYAAKVYIEGAPTKASTRNINFGRNLELINLKQQSAVASAIFQHSVNVGDWNAPSNQNILRALRVDAKYMTDNNVQGFTIRYSMYRCIPTQVDSLDYQGNDFAAKLNDMYMNPDKYVNGNQNWGVAIITGTIGLWKKGELASQTMGRFMSVDFDANGKPYKLNTSNSAVKMNPKNQPPLGPITFQLDKVKKVMSMDVSNMIPQNFIASKKKSDVLGSVTNLNDLKLQISYQNPNGRFIFLQYLDDSIVSDALFRINGGIIDFDYSNIPYAVVSEVEAGNVMVVQSPGNNGDITSILLRERPYMIGSDQSIAYAEQNQTNKTYRSNQANPEQCIVRVYKNGAPLPQGQKLKGILYAQFPSTPNQNYDIHNQISKGTFDLGDGDPVTYNVANAGSQIFIIDPSITDPTKGPQCYSDIDVTNAFLLNLRVLPQDTEMLSVLNSPNPITWDYLYKNVLQNYHFLYPAMAVHLPFTEEAWSVPAAASYVRDRVSDAYWPTSTYMPRTRDLSVVRRGLITKWCNQIIGNK</sequence>
<dbReference type="RefSeq" id="WP_111598058.1">
    <property type="nucleotide sequence ID" value="NZ_QLLL01000004.1"/>
</dbReference>
<dbReference type="OrthoDB" id="905286at2"/>
<protein>
    <submittedName>
        <fullName evidence="1">Uncharacterized protein</fullName>
    </submittedName>
</protein>